<dbReference type="InterPro" id="IPR007367">
    <property type="entry name" value="DUF433"/>
</dbReference>
<dbReference type="Gene3D" id="1.10.10.10">
    <property type="entry name" value="Winged helix-like DNA-binding domain superfamily/Winged helix DNA-binding domain"/>
    <property type="match status" value="1"/>
</dbReference>
<dbReference type="EMBL" id="RWKW01000073">
    <property type="protein sequence ID" value="RST84829.1"/>
    <property type="molecule type" value="Genomic_DNA"/>
</dbReference>
<dbReference type="InterPro" id="IPR036388">
    <property type="entry name" value="WH-like_DNA-bd_sf"/>
</dbReference>
<dbReference type="PANTHER" id="PTHR34849">
    <property type="entry name" value="SSL5025 PROTEIN"/>
    <property type="match status" value="1"/>
</dbReference>
<dbReference type="SUPFAM" id="SSF46689">
    <property type="entry name" value="Homeodomain-like"/>
    <property type="match status" value="1"/>
</dbReference>
<evidence type="ECO:0000313" key="2">
    <source>
        <dbReference type="Proteomes" id="UP000278398"/>
    </source>
</evidence>
<dbReference type="PANTHER" id="PTHR34849:SF3">
    <property type="entry name" value="SSR2962 PROTEIN"/>
    <property type="match status" value="1"/>
</dbReference>
<dbReference type="InterPro" id="IPR009057">
    <property type="entry name" value="Homeodomain-like_sf"/>
</dbReference>
<name>A0A429YTP7_9HYPH</name>
<organism evidence="1 2">
    <name type="scientific">Aquibium carbonis</name>
    <dbReference type="NCBI Taxonomy" id="2495581"/>
    <lineage>
        <taxon>Bacteria</taxon>
        <taxon>Pseudomonadati</taxon>
        <taxon>Pseudomonadota</taxon>
        <taxon>Alphaproteobacteria</taxon>
        <taxon>Hyphomicrobiales</taxon>
        <taxon>Phyllobacteriaceae</taxon>
        <taxon>Aquibium</taxon>
    </lineage>
</organism>
<reference evidence="1 2" key="1">
    <citation type="submission" date="2018-12" db="EMBL/GenBank/DDBJ databases">
        <title>Mesorhizobium carbonis sp. nov., isolated from coal mine water.</title>
        <authorList>
            <person name="Xin W."/>
            <person name="Xu Z."/>
            <person name="Xiang F."/>
            <person name="Zhang J."/>
            <person name="Xi L."/>
            <person name="Liu J."/>
        </authorList>
    </citation>
    <scope>NUCLEOTIDE SEQUENCE [LARGE SCALE GENOMIC DNA]</scope>
    <source>
        <strain evidence="1 2">B2.3</strain>
    </source>
</reference>
<gene>
    <name evidence="1" type="ORF">EJC49_18880</name>
</gene>
<dbReference type="RefSeq" id="WP_126701493.1">
    <property type="nucleotide sequence ID" value="NZ_RWKW01000073.1"/>
</dbReference>
<dbReference type="Pfam" id="PF04255">
    <property type="entry name" value="DUF433"/>
    <property type="match status" value="1"/>
</dbReference>
<accession>A0A429YTP7</accession>
<dbReference type="OrthoDB" id="200074at2"/>
<sequence length="81" mass="8995">MTDREGKRRIVSDPEIRFGKPSVRGTRIAVEDILRMASQGQSIADVLAQYPNLSKEDVLAAHEFAADHIRDAFSSRPEAAE</sequence>
<dbReference type="Proteomes" id="UP000278398">
    <property type="component" value="Unassembled WGS sequence"/>
</dbReference>
<protein>
    <submittedName>
        <fullName evidence="1">DUF433 domain-containing protein</fullName>
    </submittedName>
</protein>
<comment type="caution">
    <text evidence="1">The sequence shown here is derived from an EMBL/GenBank/DDBJ whole genome shotgun (WGS) entry which is preliminary data.</text>
</comment>
<dbReference type="AlphaFoldDB" id="A0A429YTP7"/>
<evidence type="ECO:0000313" key="1">
    <source>
        <dbReference type="EMBL" id="RST84829.1"/>
    </source>
</evidence>
<keyword evidence="2" id="KW-1185">Reference proteome</keyword>
<proteinExistence type="predicted"/>